<feature type="transmembrane region" description="Helical" evidence="12">
    <location>
        <begin position="62"/>
        <end position="82"/>
    </location>
</feature>
<keyword evidence="13" id="KW-0496">Mitochondrion</keyword>
<evidence type="ECO:0000256" key="8">
    <source>
        <dbReference type="ARBA" id="ARBA00023065"/>
    </source>
</evidence>
<keyword evidence="7 12" id="KW-1133">Transmembrane helix</keyword>
<dbReference type="RefSeq" id="YP_009318502.1">
    <property type="nucleotide sequence ID" value="NC_031872.1"/>
</dbReference>
<dbReference type="GO" id="GO:0046933">
    <property type="term" value="F:proton-transporting ATP synthase activity, rotational mechanism"/>
    <property type="evidence" value="ECO:0007669"/>
    <property type="project" value="TreeGrafter"/>
</dbReference>
<reference evidence="13" key="1">
    <citation type="journal article" date="2016" name="PLoS ONE">
        <title>Mitochondrial Genomes of Kinorhyncha: trnM Duplication and New Gene Orders within Animals.</title>
        <authorList>
            <person name="Popova O.V."/>
            <person name="Mikhailov K.V."/>
            <person name="Nikitin M.A."/>
            <person name="Logacheva M.D."/>
            <person name="Penin A.A."/>
            <person name="Muntyan M.S."/>
            <person name="Kedrova O.S."/>
            <person name="Petrov N.B."/>
            <person name="Panchin Y.V."/>
            <person name="Aleoshin V.V."/>
        </authorList>
    </citation>
    <scope>NUCLEOTIDE SEQUENCE</scope>
</reference>
<dbReference type="EMBL" id="KU975551">
    <property type="protein sequence ID" value="APA17409.1"/>
    <property type="molecule type" value="Genomic_DNA"/>
</dbReference>
<dbReference type="Gene3D" id="1.20.120.220">
    <property type="entry name" value="ATP synthase, F0 complex, subunit A"/>
    <property type="match status" value="1"/>
</dbReference>
<dbReference type="InterPro" id="IPR023011">
    <property type="entry name" value="ATP_synth_F0_asu_AS"/>
</dbReference>
<feature type="transmembrane region" description="Helical" evidence="12">
    <location>
        <begin position="157"/>
        <end position="179"/>
    </location>
</feature>
<dbReference type="InterPro" id="IPR000568">
    <property type="entry name" value="ATP_synth_F0_asu"/>
</dbReference>
<dbReference type="GO" id="GO:0045259">
    <property type="term" value="C:proton-transporting ATP synthase complex"/>
    <property type="evidence" value="ECO:0007669"/>
    <property type="project" value="UniProtKB-KW"/>
</dbReference>
<dbReference type="InterPro" id="IPR045083">
    <property type="entry name" value="ATP_synth_F0_asu_bact/mt"/>
</dbReference>
<feature type="transmembrane region" description="Helical" evidence="12">
    <location>
        <begin position="12"/>
        <end position="31"/>
    </location>
</feature>
<keyword evidence="5 12" id="KW-0812">Transmembrane</keyword>
<evidence type="ECO:0000256" key="9">
    <source>
        <dbReference type="ARBA" id="ARBA00023136"/>
    </source>
</evidence>
<gene>
    <name evidence="13" type="primary">ATP6</name>
</gene>
<evidence type="ECO:0000256" key="5">
    <source>
        <dbReference type="ARBA" id="ARBA00022692"/>
    </source>
</evidence>
<keyword evidence="10" id="KW-0066">ATP synthesis</keyword>
<dbReference type="PROSITE" id="PS00449">
    <property type="entry name" value="ATPASE_A"/>
    <property type="match status" value="1"/>
</dbReference>
<dbReference type="NCBIfam" id="TIGR01131">
    <property type="entry name" value="ATP_synt_6_or_A"/>
    <property type="match status" value="1"/>
</dbReference>
<evidence type="ECO:0000256" key="6">
    <source>
        <dbReference type="ARBA" id="ARBA00022781"/>
    </source>
</evidence>
<keyword evidence="8" id="KW-0406">Ion transport</keyword>
<feature type="transmembrane region" description="Helical" evidence="12">
    <location>
        <begin position="94"/>
        <end position="115"/>
    </location>
</feature>
<evidence type="ECO:0000256" key="11">
    <source>
        <dbReference type="RuleBase" id="RU004450"/>
    </source>
</evidence>
<dbReference type="AlphaFoldDB" id="A0A1I9VTT6"/>
<geneLocation type="mitochondrion" evidence="13"/>
<accession>A0A1I9VTT6</accession>
<comment type="similarity">
    <text evidence="2">Belongs to the ATPase A chain family.</text>
</comment>
<dbReference type="GO" id="GO:0005743">
    <property type="term" value="C:mitochondrial inner membrane"/>
    <property type="evidence" value="ECO:0007669"/>
    <property type="project" value="UniProtKB-SubCell"/>
</dbReference>
<evidence type="ECO:0000256" key="2">
    <source>
        <dbReference type="ARBA" id="ARBA00006810"/>
    </source>
</evidence>
<dbReference type="InterPro" id="IPR035908">
    <property type="entry name" value="F0_ATP_A_sf"/>
</dbReference>
<name>A0A1I9VTT6_9BILA</name>
<dbReference type="Pfam" id="PF00119">
    <property type="entry name" value="ATP-synt_A"/>
    <property type="match status" value="1"/>
</dbReference>
<evidence type="ECO:0000313" key="13">
    <source>
        <dbReference type="EMBL" id="APA17409.1"/>
    </source>
</evidence>
<feature type="transmembrane region" description="Helical" evidence="12">
    <location>
        <begin position="185"/>
        <end position="211"/>
    </location>
</feature>
<feature type="transmembrane region" description="Helical" evidence="12">
    <location>
        <begin position="121"/>
        <end position="145"/>
    </location>
</feature>
<comment type="subcellular location">
    <subcellularLocation>
        <location evidence="1">Membrane</location>
        <topology evidence="1">Multi-pass membrane protein</topology>
    </subcellularLocation>
    <subcellularLocation>
        <location evidence="11">Mitochondrion inner membrane</location>
        <topology evidence="11">Multi-pass membrane protein</topology>
    </subcellularLocation>
</comment>
<keyword evidence="9 12" id="KW-0472">Membrane</keyword>
<evidence type="ECO:0000256" key="12">
    <source>
        <dbReference type="SAM" id="Phobius"/>
    </source>
</evidence>
<dbReference type="CTD" id="4508"/>
<keyword evidence="3" id="KW-0813">Transport</keyword>
<sequence length="215" mass="25074">MIFFCLDGGMWEIMEMALFMSSFLFLILYFTQMKVWGNMWEVKLMNFSFDLLDTMKSKSSMVFFREMISVVIFLMILVLNYMSLVPWVYSVASLGQFTILWALSMWFMSVISGLYDFFFHFFNHFVPVGVPLVLSIFMIFIEMISMMIRPITLSVRLIANVSVGHLLMGLGGMMGVYLVSFSLVYLLLVMLELLTAFMQSYVFILLGWIYLGEHE</sequence>
<dbReference type="GeneID" id="30219888"/>
<evidence type="ECO:0000256" key="1">
    <source>
        <dbReference type="ARBA" id="ARBA00004141"/>
    </source>
</evidence>
<dbReference type="PANTHER" id="PTHR11410">
    <property type="entry name" value="ATP SYNTHASE SUBUNIT A"/>
    <property type="match status" value="1"/>
</dbReference>
<proteinExistence type="inferred from homology"/>
<protein>
    <recommendedName>
        <fullName evidence="11">ATP synthase subunit a</fullName>
    </recommendedName>
</protein>
<evidence type="ECO:0000256" key="3">
    <source>
        <dbReference type="ARBA" id="ARBA00022448"/>
    </source>
</evidence>
<evidence type="ECO:0000256" key="4">
    <source>
        <dbReference type="ARBA" id="ARBA00022547"/>
    </source>
</evidence>
<organism evidence="13">
    <name type="scientific">Setaphyes kielensis</name>
    <dbReference type="NCBI Taxonomy" id="3298910"/>
    <lineage>
        <taxon>Eukaryota</taxon>
        <taxon>Metazoa</taxon>
        <taxon>Ecdysozoa</taxon>
        <taxon>Scalidophora</taxon>
        <taxon>Kinorhyncha</taxon>
        <taxon>Allomalorhagida</taxon>
        <taxon>Pycnophyidae</taxon>
        <taxon>Setaphyes</taxon>
    </lineage>
</organism>
<evidence type="ECO:0000256" key="7">
    <source>
        <dbReference type="ARBA" id="ARBA00022989"/>
    </source>
</evidence>
<dbReference type="CDD" id="cd00310">
    <property type="entry name" value="ATP-synt_Fo_a_6"/>
    <property type="match status" value="1"/>
</dbReference>
<evidence type="ECO:0000256" key="10">
    <source>
        <dbReference type="ARBA" id="ARBA00023310"/>
    </source>
</evidence>
<dbReference type="PRINTS" id="PR00123">
    <property type="entry name" value="ATPASEA"/>
</dbReference>
<dbReference type="SUPFAM" id="SSF81336">
    <property type="entry name" value="F1F0 ATP synthase subunit A"/>
    <property type="match status" value="1"/>
</dbReference>
<keyword evidence="4" id="KW-0138">CF(0)</keyword>
<dbReference type="PANTHER" id="PTHR11410:SF0">
    <property type="entry name" value="ATP SYNTHASE SUBUNIT A"/>
    <property type="match status" value="1"/>
</dbReference>
<keyword evidence="6" id="KW-0375">Hydrogen ion transport</keyword>